<dbReference type="Gene3D" id="1.20.1640.10">
    <property type="entry name" value="Multidrug efflux transporter AcrB transmembrane domain"/>
    <property type="match status" value="2"/>
</dbReference>
<dbReference type="InterPro" id="IPR004869">
    <property type="entry name" value="MMPL_dom"/>
</dbReference>
<feature type="transmembrane region" description="Helical" evidence="7">
    <location>
        <begin position="178"/>
        <end position="196"/>
    </location>
</feature>
<feature type="transmembrane region" description="Helical" evidence="7">
    <location>
        <begin position="282"/>
        <end position="302"/>
    </location>
</feature>
<evidence type="ECO:0000256" key="8">
    <source>
        <dbReference type="SAM" id="SignalP"/>
    </source>
</evidence>
<sequence length="694" mass="74971">MKGKRKYWATLLIWVIAASVLSVAAPGARDFFEPNENSGLPADEPSIIASERINDYFPSEEGVPAIVVAENADGLTEEQIAAFAEAIGGLSDNEEYQDVTTVPAQALLGTPDAFLSEDGTVFFAPVTLPGLEGTELKVLLDDMKETVASEADDGMEIYWTGPAGISADAVELFSRADVVLILSTVAIILVLLLIIYRSPLLALIPLVGASIVYVVVDKVVGLGASAGWYVTENQSISIMLVLLFAVVTDYSLLVFSRFREELRAHEDTAEAMDAAVRGVREPIFFSGSTIFLGVLTLFFALYESYRNFAPVFAIAAAIILIAGLTLLPALFAIAGRKAFWPRIPAYGEQQSEKKTVWTRIAEKVTARPVAFLVPVLALLVIASINTVNYKESFDLIKSFPDDLSSRQGFEVLGDAFGEGELAPGTVLVVSDDTITPEQAEELASSIEKEPGIAGTSFQGMPVSEDGEAVHVTVTFDANPYESQALDAANQLRDRGMEIAEEAGIDAAEFHLAGQSAINADLRDINDRDTLIIMIAVALLITLMLAFQTRSVIAPLYLIGTLLLSFAATLGLSIFLFDLFFGTDEISYRIPLYTFVFLIALGVDYSIMLIARIREERKHHDLKEAVKLGLEKTGGVISSAGLILAATFLVLGTMPVYELKLFGIMMALGIMIDTFVVRPLLIPSIILLLGKRSGI</sequence>
<feature type="transmembrane region" description="Helical" evidence="7">
    <location>
        <begin position="555"/>
        <end position="579"/>
    </location>
</feature>
<dbReference type="PANTHER" id="PTHR33406:SF6">
    <property type="entry name" value="MEMBRANE PROTEIN YDGH-RELATED"/>
    <property type="match status" value="1"/>
</dbReference>
<feature type="transmembrane region" description="Helical" evidence="7">
    <location>
        <begin position="203"/>
        <end position="230"/>
    </location>
</feature>
<evidence type="ECO:0000256" key="7">
    <source>
        <dbReference type="SAM" id="Phobius"/>
    </source>
</evidence>
<feature type="chain" id="PRO_5007826538" description="SSD domain-containing protein" evidence="8">
    <location>
        <begin position="25"/>
        <end position="694"/>
    </location>
</feature>
<dbReference type="Pfam" id="PF03176">
    <property type="entry name" value="MMPL"/>
    <property type="match status" value="2"/>
</dbReference>
<feature type="transmembrane region" description="Helical" evidence="7">
    <location>
        <begin position="236"/>
        <end position="255"/>
    </location>
</feature>
<dbReference type="SUPFAM" id="SSF82866">
    <property type="entry name" value="Multidrug efflux transporter AcrB transmembrane domain"/>
    <property type="match status" value="2"/>
</dbReference>
<dbReference type="EMBL" id="LQNT01000012">
    <property type="protein sequence ID" value="KZE36820.1"/>
    <property type="molecule type" value="Genomic_DNA"/>
</dbReference>
<feature type="signal peptide" evidence="8">
    <location>
        <begin position="1"/>
        <end position="24"/>
    </location>
</feature>
<comment type="caution">
    <text evidence="10">The sequence shown here is derived from an EMBL/GenBank/DDBJ whole genome shotgun (WGS) entry which is preliminary data.</text>
</comment>
<keyword evidence="5 7" id="KW-1133">Transmembrane helix</keyword>
<dbReference type="GO" id="GO:0005886">
    <property type="term" value="C:plasma membrane"/>
    <property type="evidence" value="ECO:0007669"/>
    <property type="project" value="UniProtKB-SubCell"/>
</dbReference>
<evidence type="ECO:0000313" key="10">
    <source>
        <dbReference type="EMBL" id="KZE36820.1"/>
    </source>
</evidence>
<keyword evidence="4 7" id="KW-0812">Transmembrane</keyword>
<feature type="domain" description="SSD" evidence="9">
    <location>
        <begin position="560"/>
        <end position="686"/>
    </location>
</feature>
<keyword evidence="8" id="KW-0732">Signal</keyword>
<feature type="transmembrane region" description="Helical" evidence="7">
    <location>
        <begin position="662"/>
        <end position="688"/>
    </location>
</feature>
<feature type="transmembrane region" description="Helical" evidence="7">
    <location>
        <begin position="369"/>
        <end position="389"/>
    </location>
</feature>
<organism evidence="10 11">
    <name type="scientific">Bhargavaea cecembensis</name>
    <dbReference type="NCBI Taxonomy" id="394098"/>
    <lineage>
        <taxon>Bacteria</taxon>
        <taxon>Bacillati</taxon>
        <taxon>Bacillota</taxon>
        <taxon>Bacilli</taxon>
        <taxon>Bacillales</taxon>
        <taxon>Caryophanaceae</taxon>
        <taxon>Bhargavaea</taxon>
    </lineage>
</organism>
<name>A0A161SP58_9BACL</name>
<keyword evidence="3" id="KW-1003">Cell membrane</keyword>
<gene>
    <name evidence="10" type="ORF">AV656_13625</name>
</gene>
<feature type="transmembrane region" description="Helical" evidence="7">
    <location>
        <begin position="591"/>
        <end position="612"/>
    </location>
</feature>
<evidence type="ECO:0000256" key="5">
    <source>
        <dbReference type="ARBA" id="ARBA00022989"/>
    </source>
</evidence>
<evidence type="ECO:0000256" key="1">
    <source>
        <dbReference type="ARBA" id="ARBA00004651"/>
    </source>
</evidence>
<evidence type="ECO:0000256" key="4">
    <source>
        <dbReference type="ARBA" id="ARBA00022692"/>
    </source>
</evidence>
<comment type="similarity">
    <text evidence="2">Belongs to the resistance-nodulation-cell division (RND) (TC 2.A.6) family. MmpL subfamily.</text>
</comment>
<dbReference type="PANTHER" id="PTHR33406">
    <property type="entry name" value="MEMBRANE PROTEIN MJ1562-RELATED"/>
    <property type="match status" value="1"/>
</dbReference>
<comment type="subcellular location">
    <subcellularLocation>
        <location evidence="1">Cell membrane</location>
        <topology evidence="1">Multi-pass membrane protein</topology>
    </subcellularLocation>
</comment>
<dbReference type="InterPro" id="IPR000731">
    <property type="entry name" value="SSD"/>
</dbReference>
<evidence type="ECO:0000256" key="3">
    <source>
        <dbReference type="ARBA" id="ARBA00022475"/>
    </source>
</evidence>
<evidence type="ECO:0000256" key="6">
    <source>
        <dbReference type="ARBA" id="ARBA00023136"/>
    </source>
</evidence>
<dbReference type="InterPro" id="IPR050545">
    <property type="entry name" value="Mycobact_MmpL"/>
</dbReference>
<feature type="transmembrane region" description="Helical" evidence="7">
    <location>
        <begin position="633"/>
        <end position="656"/>
    </location>
</feature>
<accession>A0A161SP58</accession>
<evidence type="ECO:0000256" key="2">
    <source>
        <dbReference type="ARBA" id="ARBA00010157"/>
    </source>
</evidence>
<dbReference type="RefSeq" id="WP_063183049.1">
    <property type="nucleotide sequence ID" value="NZ_LQNT01000012.1"/>
</dbReference>
<proteinExistence type="inferred from homology"/>
<reference evidence="10 11" key="1">
    <citation type="submission" date="2016-01" db="EMBL/GenBank/DDBJ databases">
        <title>Whole genome sequencing of Bhargavaea cecembensis T14.</title>
        <authorList>
            <person name="Hong K.W."/>
        </authorList>
    </citation>
    <scope>NUCLEOTIDE SEQUENCE [LARGE SCALE GENOMIC DNA]</scope>
    <source>
        <strain evidence="10 11">T14</strain>
    </source>
</reference>
<protein>
    <recommendedName>
        <fullName evidence="9">SSD domain-containing protein</fullName>
    </recommendedName>
</protein>
<dbReference type="PROSITE" id="PS50156">
    <property type="entry name" value="SSD"/>
    <property type="match status" value="1"/>
</dbReference>
<evidence type="ECO:0000259" key="9">
    <source>
        <dbReference type="PROSITE" id="PS50156"/>
    </source>
</evidence>
<feature type="transmembrane region" description="Helical" evidence="7">
    <location>
        <begin position="530"/>
        <end position="548"/>
    </location>
</feature>
<dbReference type="Proteomes" id="UP000076490">
    <property type="component" value="Unassembled WGS sequence"/>
</dbReference>
<evidence type="ECO:0000313" key="11">
    <source>
        <dbReference type="Proteomes" id="UP000076490"/>
    </source>
</evidence>
<feature type="transmembrane region" description="Helical" evidence="7">
    <location>
        <begin position="308"/>
        <end position="333"/>
    </location>
</feature>
<dbReference type="AlphaFoldDB" id="A0A161SP58"/>
<dbReference type="OrthoDB" id="9782006at2"/>
<keyword evidence="6 7" id="KW-0472">Membrane</keyword>